<organism evidence="2 3">
    <name type="scientific">Microbispora triticiradicis</name>
    <dbReference type="NCBI Taxonomy" id="2200763"/>
    <lineage>
        <taxon>Bacteria</taxon>
        <taxon>Bacillati</taxon>
        <taxon>Actinomycetota</taxon>
        <taxon>Actinomycetes</taxon>
        <taxon>Streptosporangiales</taxon>
        <taxon>Streptosporangiaceae</taxon>
        <taxon>Microbispora</taxon>
    </lineage>
</organism>
<feature type="transmembrane region" description="Helical" evidence="1">
    <location>
        <begin position="42"/>
        <end position="62"/>
    </location>
</feature>
<dbReference type="RefSeq" id="WP_111700578.1">
    <property type="nucleotide sequence ID" value="NZ_QFZU02000064.1"/>
</dbReference>
<proteinExistence type="predicted"/>
<dbReference type="SUPFAM" id="SSF63825">
    <property type="entry name" value="YWTD domain"/>
    <property type="match status" value="1"/>
</dbReference>
<evidence type="ECO:0000313" key="3">
    <source>
        <dbReference type="Proteomes" id="UP000262538"/>
    </source>
</evidence>
<reference evidence="2 3" key="1">
    <citation type="submission" date="2018-08" db="EMBL/GenBank/DDBJ databases">
        <title>Microbispora. triticiradicis sp. nov., a novel actinomycete isolated from the root of wheat (Triticum aestivum L.)).</title>
        <authorList>
            <person name="Han C."/>
        </authorList>
    </citation>
    <scope>NUCLEOTIDE SEQUENCE [LARGE SCALE GENOMIC DNA]</scope>
    <source>
        <strain evidence="2 3">NEAU-HRDPA2-9</strain>
    </source>
</reference>
<name>A0ABX9LJI6_9ACTN</name>
<keyword evidence="1" id="KW-1133">Transmembrane helix</keyword>
<protein>
    <submittedName>
        <fullName evidence="2">Uncharacterized protein</fullName>
    </submittedName>
</protein>
<accession>A0ABX9LJI6</accession>
<keyword evidence="1" id="KW-0812">Transmembrane</keyword>
<dbReference type="Proteomes" id="UP000262538">
    <property type="component" value="Unassembled WGS sequence"/>
</dbReference>
<gene>
    <name evidence="2" type="ORF">DI270_015380</name>
</gene>
<comment type="caution">
    <text evidence="2">The sequence shown here is derived from an EMBL/GenBank/DDBJ whole genome shotgun (WGS) entry which is preliminary data.</text>
</comment>
<dbReference type="EMBL" id="QFZU02000064">
    <property type="protein sequence ID" value="RGA04095.1"/>
    <property type="molecule type" value="Genomic_DNA"/>
</dbReference>
<evidence type="ECO:0000313" key="2">
    <source>
        <dbReference type="EMBL" id="RGA04095.1"/>
    </source>
</evidence>
<sequence>MNDVEEALRRTFARAEARIPATPPDLLRQVTEGRTRRGRRGLVPATAMATCLVIWAAAALTWRAPHPSPAVTATPAPRLHEPRIHEPRIHEPRIVEKIAPPLEQALPSVVAEVPREAPNGEAFTPKLFVDPRTMLGYVAKKGYDPAPELWIYHLESRTFRRLTVVGYPIAPVDSPAAGDGFIVWFEYVGRNIRIMAIPATGGTPLEVVTFPAELEVDEANGDTIYGVDLAVGDGRIFWSSTRSGGVNQVPVTGGKPSPVPGTKGLRLFSWPWAGRPLDGPGAMVNLLNLSTGERLDDPAQAVCHVTWCVTDSQAIRRDGSRVLDLPGDNPRSIVADRFVTLSQTDKQGRKASLIYDLATAQAGRLWMRNDRKASTTLYVSTEMIYFKRGDKWAVIHDPDR</sequence>
<keyword evidence="1" id="KW-0472">Membrane</keyword>
<evidence type="ECO:0000256" key="1">
    <source>
        <dbReference type="SAM" id="Phobius"/>
    </source>
</evidence>
<keyword evidence="3" id="KW-1185">Reference proteome</keyword>